<keyword evidence="4" id="KW-1185">Reference proteome</keyword>
<dbReference type="PROSITE" id="PS51257">
    <property type="entry name" value="PROKAR_LIPOPROTEIN"/>
    <property type="match status" value="1"/>
</dbReference>
<evidence type="ECO:0000313" key="3">
    <source>
        <dbReference type="EMBL" id="MCW3797431.1"/>
    </source>
</evidence>
<dbReference type="Proteomes" id="UP001526246">
    <property type="component" value="Unassembled WGS sequence"/>
</dbReference>
<protein>
    <submittedName>
        <fullName evidence="3">Uncharacterized protein</fullName>
    </submittedName>
</protein>
<feature type="region of interest" description="Disordered" evidence="1">
    <location>
        <begin position="64"/>
        <end position="103"/>
    </location>
</feature>
<accession>A0ABT3JEG3</accession>
<proteinExistence type="predicted"/>
<feature type="chain" id="PRO_5047097578" evidence="2">
    <location>
        <begin position="21"/>
        <end position="103"/>
    </location>
</feature>
<dbReference type="EMBL" id="JAPDOB010000001">
    <property type="protein sequence ID" value="MCW3797431.1"/>
    <property type="molecule type" value="Genomic_DNA"/>
</dbReference>
<organism evidence="3 4">
    <name type="scientific">Sphingomonas arvum</name>
    <dbReference type="NCBI Taxonomy" id="2992113"/>
    <lineage>
        <taxon>Bacteria</taxon>
        <taxon>Pseudomonadati</taxon>
        <taxon>Pseudomonadota</taxon>
        <taxon>Alphaproteobacteria</taxon>
        <taxon>Sphingomonadales</taxon>
        <taxon>Sphingomonadaceae</taxon>
        <taxon>Sphingomonas</taxon>
    </lineage>
</organism>
<feature type="signal peptide" evidence="2">
    <location>
        <begin position="1"/>
        <end position="20"/>
    </location>
</feature>
<keyword evidence="2" id="KW-0732">Signal</keyword>
<reference evidence="3 4" key="1">
    <citation type="submission" date="2022-10" db="EMBL/GenBank/DDBJ databases">
        <title>Sphingomonas sp.</title>
        <authorList>
            <person name="Jin C."/>
        </authorList>
    </citation>
    <scope>NUCLEOTIDE SEQUENCE [LARGE SCALE GENOMIC DNA]</scope>
    <source>
        <strain evidence="3 4">BN140010</strain>
    </source>
</reference>
<gene>
    <name evidence="3" type="ORF">OMW55_06390</name>
</gene>
<evidence type="ECO:0000313" key="4">
    <source>
        <dbReference type="Proteomes" id="UP001526246"/>
    </source>
</evidence>
<evidence type="ECO:0000256" key="2">
    <source>
        <dbReference type="SAM" id="SignalP"/>
    </source>
</evidence>
<evidence type="ECO:0000256" key="1">
    <source>
        <dbReference type="SAM" id="MobiDB-lite"/>
    </source>
</evidence>
<dbReference type="RefSeq" id="WP_264881677.1">
    <property type="nucleotide sequence ID" value="NZ_JAPDOB010000001.1"/>
</dbReference>
<sequence length="103" mass="10435">MVSKLLAGAALLVSLGACQARDEGNGSTVISVDREAVDNGLDQAGDALTSAGNEVKDAADKAGPALENAADRTGAAAKRAGDKVENTADNVDVDVNVRNDQKR</sequence>
<comment type="caution">
    <text evidence="3">The sequence shown here is derived from an EMBL/GenBank/DDBJ whole genome shotgun (WGS) entry which is preliminary data.</text>
</comment>
<name>A0ABT3JEG3_9SPHN</name>